<evidence type="ECO:0000313" key="1">
    <source>
        <dbReference type="Proteomes" id="UP000887579"/>
    </source>
</evidence>
<dbReference type="WBParaSite" id="ES5_v2.g8735.t1">
    <property type="protein sequence ID" value="ES5_v2.g8735.t1"/>
    <property type="gene ID" value="ES5_v2.g8735"/>
</dbReference>
<proteinExistence type="predicted"/>
<name>A0AC34GV89_9BILA</name>
<reference evidence="2" key="1">
    <citation type="submission" date="2022-11" db="UniProtKB">
        <authorList>
            <consortium name="WormBaseParasite"/>
        </authorList>
    </citation>
    <scope>IDENTIFICATION</scope>
</reference>
<dbReference type="Proteomes" id="UP000887579">
    <property type="component" value="Unplaced"/>
</dbReference>
<accession>A0AC34GV89</accession>
<sequence>MLPAGIHEGYDPFNDQSGAAPPPPPPPPSIPNNPLEPKESAGSGSSPPKNFIESPLNVMESSPPPGKGIIQSPKSPINNAVIGSPGKPTVKNNNNIKQPTAAAGLKSPPPPNPIPADGEDIEKAVPIQLEDGLEDQDYFHGLLPREDIEAFLRQDGDFVLRVTELRESVKKATRELCLSIYWRGNVHHFLLRPNTYKRYQICNPMPGERLPEFENVNEMINHYLDGKIIFSNHQVVLRSPICRQEWELRHKEITCKLKLGCGAFGEVYSGVLKRKNKKPVKVAIKMLKGDKIDKKKILEIMGEARVMRPLKHKHVVRCFGVAADIEPLMIVMELINGGALDVYLRCNTNKVSMEKRVNMAFDAALGLEFVHSKNILHRDIAARNCLYDAKALKVSDFGLSIVGEKHTLSANEKAPVRWLAPEVFRTHSYTRPSDVWAYGVLVWEIFNDAQEPYKGWTGTQIRDSVLQNGNKLQMPDWAGPNFGKLVNDIFEPEPTTRISMTEVVKRIEKIAPKREREEEEEEESQEDSNKRSNNNNVNNTAKSGGKPAKPSRMPFKFFEKPKDLPKSDREQPLSEGQSKMGKSSSTLITAGKPSTMGKPSKKNKLSKEPFSKIGKSNSKDFMGFSKEPKKRKSTGAGGGASSLKQHRKKSIEPQEKDDSSSKRNVKQSDENVSKSKEDEKRRKKSHGAGGGGETGKEFKKDGKGESRMKGLPHESRIKAGNQSKVSKPKNRKGKPDGSSSGESDSVKAKKAGSLEVLSKSKIQHLLPLKPRSKEK</sequence>
<evidence type="ECO:0000313" key="2">
    <source>
        <dbReference type="WBParaSite" id="ES5_v2.g8735.t1"/>
    </source>
</evidence>
<protein>
    <submittedName>
        <fullName evidence="2">Tyrosine-protein kinase</fullName>
    </submittedName>
</protein>
<organism evidence="1 2">
    <name type="scientific">Panagrolaimus sp. ES5</name>
    <dbReference type="NCBI Taxonomy" id="591445"/>
    <lineage>
        <taxon>Eukaryota</taxon>
        <taxon>Metazoa</taxon>
        <taxon>Ecdysozoa</taxon>
        <taxon>Nematoda</taxon>
        <taxon>Chromadorea</taxon>
        <taxon>Rhabditida</taxon>
        <taxon>Tylenchina</taxon>
        <taxon>Panagrolaimomorpha</taxon>
        <taxon>Panagrolaimoidea</taxon>
        <taxon>Panagrolaimidae</taxon>
        <taxon>Panagrolaimus</taxon>
    </lineage>
</organism>